<dbReference type="InterPro" id="IPR045051">
    <property type="entry name" value="SBT"/>
</dbReference>
<dbReference type="InterPro" id="IPR036852">
    <property type="entry name" value="Peptidase_S8/S53_dom_sf"/>
</dbReference>
<proteinExistence type="inferred from homology"/>
<comment type="caution">
    <text evidence="6">Lacks conserved residue(s) required for the propagation of feature annotation.</text>
</comment>
<evidence type="ECO:0000256" key="6">
    <source>
        <dbReference type="PROSITE-ProRule" id="PRU01240"/>
    </source>
</evidence>
<feature type="region of interest" description="Disordered" evidence="7">
    <location>
        <begin position="58"/>
        <end position="103"/>
    </location>
</feature>
<dbReference type="SUPFAM" id="SSF52743">
    <property type="entry name" value="Subtilisin-like"/>
    <property type="match status" value="1"/>
</dbReference>
<evidence type="ECO:0000256" key="3">
    <source>
        <dbReference type="ARBA" id="ARBA00022729"/>
    </source>
</evidence>
<dbReference type="AlphaFoldDB" id="A0A8S9I4I4"/>
<dbReference type="PROSITE" id="PS00138">
    <property type="entry name" value="SUBTILASE_SER"/>
    <property type="match status" value="1"/>
</dbReference>
<dbReference type="Pfam" id="PF00082">
    <property type="entry name" value="Peptidase_S8"/>
    <property type="match status" value="1"/>
</dbReference>
<dbReference type="GO" id="GO:0004252">
    <property type="term" value="F:serine-type endopeptidase activity"/>
    <property type="evidence" value="ECO:0007669"/>
    <property type="project" value="InterPro"/>
</dbReference>
<feature type="compositionally biased region" description="Basic residues" evidence="7">
    <location>
        <begin position="77"/>
        <end position="88"/>
    </location>
</feature>
<feature type="domain" description="Peptidase S8/S53" evidence="8">
    <location>
        <begin position="155"/>
        <end position="457"/>
    </location>
</feature>
<dbReference type="CDD" id="cd02120">
    <property type="entry name" value="PA_subtilisin_like"/>
    <property type="match status" value="1"/>
</dbReference>
<comment type="similarity">
    <text evidence="1 6">Belongs to the peptidase S8 family.</text>
</comment>
<evidence type="ECO:0000256" key="2">
    <source>
        <dbReference type="ARBA" id="ARBA00022670"/>
    </source>
</evidence>
<evidence type="ECO:0000256" key="1">
    <source>
        <dbReference type="ARBA" id="ARBA00011073"/>
    </source>
</evidence>
<dbReference type="Gene3D" id="3.40.50.200">
    <property type="entry name" value="Peptidase S8/S53 domain"/>
    <property type="match status" value="1"/>
</dbReference>
<keyword evidence="4" id="KW-0378">Hydrolase</keyword>
<name>A0A8S9I4I4_BRACR</name>
<evidence type="ECO:0000313" key="9">
    <source>
        <dbReference type="EMBL" id="KAF2564416.1"/>
    </source>
</evidence>
<dbReference type="Gene3D" id="3.50.30.30">
    <property type="match status" value="1"/>
</dbReference>
<evidence type="ECO:0000256" key="7">
    <source>
        <dbReference type="SAM" id="MobiDB-lite"/>
    </source>
</evidence>
<keyword evidence="3" id="KW-0732">Signal</keyword>
<dbReference type="PANTHER" id="PTHR10795">
    <property type="entry name" value="PROPROTEIN CONVERTASE SUBTILISIN/KEXIN"/>
    <property type="match status" value="1"/>
</dbReference>
<evidence type="ECO:0000259" key="8">
    <source>
        <dbReference type="Pfam" id="PF00082"/>
    </source>
</evidence>
<feature type="region of interest" description="Disordered" evidence="7">
    <location>
        <begin position="1"/>
        <end position="26"/>
    </location>
</feature>
<dbReference type="EMBL" id="QGKY02001250">
    <property type="protein sequence ID" value="KAF2564416.1"/>
    <property type="molecule type" value="Genomic_DNA"/>
</dbReference>
<feature type="non-terminal residue" evidence="9">
    <location>
        <position position="1"/>
    </location>
</feature>
<reference evidence="9" key="1">
    <citation type="submission" date="2019-12" db="EMBL/GenBank/DDBJ databases">
        <title>Genome sequencing and annotation of Brassica cretica.</title>
        <authorList>
            <person name="Studholme D.J."/>
            <person name="Sarris P.F."/>
        </authorList>
    </citation>
    <scope>NUCLEOTIDE SEQUENCE</scope>
    <source>
        <strain evidence="9">PFS-102/07</strain>
        <tissue evidence="9">Leaf</tissue>
    </source>
</reference>
<gene>
    <name evidence="9" type="ORF">F2Q70_00017246</name>
</gene>
<dbReference type="GO" id="GO:0006508">
    <property type="term" value="P:proteolysis"/>
    <property type="evidence" value="ECO:0007669"/>
    <property type="project" value="UniProtKB-KW"/>
</dbReference>
<protein>
    <recommendedName>
        <fullName evidence="8">Peptidase S8/S53 domain-containing protein</fullName>
    </recommendedName>
</protein>
<evidence type="ECO:0000256" key="5">
    <source>
        <dbReference type="ARBA" id="ARBA00022825"/>
    </source>
</evidence>
<organism evidence="9">
    <name type="scientific">Brassica cretica</name>
    <name type="common">Mustard</name>
    <dbReference type="NCBI Taxonomy" id="69181"/>
    <lineage>
        <taxon>Eukaryota</taxon>
        <taxon>Viridiplantae</taxon>
        <taxon>Streptophyta</taxon>
        <taxon>Embryophyta</taxon>
        <taxon>Tracheophyta</taxon>
        <taxon>Spermatophyta</taxon>
        <taxon>Magnoliopsida</taxon>
        <taxon>eudicotyledons</taxon>
        <taxon>Gunneridae</taxon>
        <taxon>Pentapetalae</taxon>
        <taxon>rosids</taxon>
        <taxon>malvids</taxon>
        <taxon>Brassicales</taxon>
        <taxon>Brassicaceae</taxon>
        <taxon>Brassiceae</taxon>
        <taxon>Brassica</taxon>
    </lineage>
</organism>
<comment type="caution">
    <text evidence="9">The sequence shown here is derived from an EMBL/GenBank/DDBJ whole genome shotgun (WGS) entry which is preliminary data.</text>
</comment>
<feature type="compositionally biased region" description="Polar residues" evidence="7">
    <location>
        <begin position="89"/>
        <end position="103"/>
    </location>
</feature>
<keyword evidence="5" id="KW-0720">Serine protease</keyword>
<feature type="compositionally biased region" description="Polar residues" evidence="7">
    <location>
        <begin position="1"/>
        <end position="16"/>
    </location>
</feature>
<dbReference type="InterPro" id="IPR000209">
    <property type="entry name" value="Peptidase_S8/S53_dom"/>
</dbReference>
<dbReference type="InterPro" id="IPR023828">
    <property type="entry name" value="Peptidase_S8_Ser-AS"/>
</dbReference>
<keyword evidence="2" id="KW-0645">Protease</keyword>
<sequence>MAFRATSSSGVTNPLQMGSDLVERRHEPTRGVGVSFGGTWKHLGSKREWKVLFERVEHRSGQWERPATPAPDETKAARGRRSGVRHPLRTNTPSTTLESRSNQNIARPLTRAQFEYVKMAFRATSSSGVTNPLQMGSDLVERRHEPACGLGRGTVKGGAPGVHLAIYKACWLQLGSCSGADVLKAIDEAIHDGVDILSLSLGSKVPLYSETDVRELTSAVAKGIPVVAAAGNDGPSAQTISNVAPWILTVAATTLDRSSNLCRSRTRLFRSSLPTVRLSANPNNTMEGKVVLCFTRETSVTPAVDDIIAVRNAGGLGVIIARNPTHLLLPSRNFPSVAVDFELGTDILFYIRSTRSPIVKIGDSRTLVARPVATKVATFSSRGPNSISPAILKPDIAAPGVNILAATSLNDSFSVNGFSMKSGTSMATPVVSGIVVLLKSLHPHWSPSAIKSAIVTT</sequence>
<accession>A0A8S9I4I4</accession>
<evidence type="ECO:0000256" key="4">
    <source>
        <dbReference type="ARBA" id="ARBA00022801"/>
    </source>
</evidence>
<dbReference type="PROSITE" id="PS51892">
    <property type="entry name" value="SUBTILASE"/>
    <property type="match status" value="1"/>
</dbReference>